<keyword evidence="2 5" id="KW-0456">Lyase</keyword>
<dbReference type="PROSITE" id="PS00850">
    <property type="entry name" value="GLY_RADICAL_1"/>
    <property type="match status" value="1"/>
</dbReference>
<comment type="caution">
    <text evidence="5">The sequence shown here is derived from an EMBL/GenBank/DDBJ whole genome shotgun (WGS) entry which is preliminary data.</text>
</comment>
<sequence length="842" mass="93360">MLRTASRIEQLIDHLYDHDPIVESERALLVTESYQQTENQPMIIRRAKALENILGKMKVVIRPNELIVGNLATSPRGTQIFPEFSNDWLEDEFDRIEKRAGDKFIVPEQVKQDLSEAFKYWKGRTTNELATELMSPETKNAMNAGVFTVGNYYFNGVGHISVDYKLVLEKGLKGIKEEVCTALKSLDYGDPEIVKKSQTLKAMSISLDAVMNYARRLADEAKLEADRETDSNRKSELLQIAANCARVPANPATSFYEALQSFWIIQAVIQIESNGHSISPMRFDQYMYPFYKKDVENGRLDEAEAQKLLDVLWVKFNDVNKIRDEASTKAFGGYPMFQNLIVGGQDKEGMDATNPLSYACLQATANTRLPQPSISIRIWNKTPESLIHKAGEVSRLGLGMPAYYSDEVIIPSLVNRGISLTDARDYGIIGCVEPQVGGKTEGWHDAAFFNIPKVLEITLNNGYANGEKIGLSTGDFSSFTTFDQLKSAFEEQMKYFVKLLVNADNSVDVAHGERAPLPFLSSMVEGCIEKGLSLQEGGAKYNFTGPQGVGIANAGDALMAIKKLIYEDNKLSIHELKNALDTNFGKEQNQAITNSEPVGTNKDLSQLSTDELVEMLKDLLNDNDTNIKKKDTNASQPMNEKDGEYIRQLLINGAPKYGNDIDVVDQMVRKVALIYCKEVQKYLNPRGGTFQPGLYPVSANVSCGIETKASADGRFAGEPLADGVSPVSGSDQNGPTAALNSVAKLDHHIASNGTLLNQKFHPSALAGEEGLRNLSALVRSYFEQKGMHVQFNVVSKETLLDAQKNPEKYKNLVVRVAGYSAHFVSLDKSIQQDIIARTEQQF</sequence>
<keyword evidence="5" id="KW-0670">Pyruvate</keyword>
<proteinExistence type="predicted"/>
<comment type="function">
    <text evidence="3">Catalyzes the conversion of pyruvate to formate and acetyl-CoA.</text>
</comment>
<dbReference type="Gene3D" id="3.20.70.20">
    <property type="match status" value="1"/>
</dbReference>
<keyword evidence="6" id="KW-1185">Reference proteome</keyword>
<dbReference type="PANTHER" id="PTHR43641:SF2">
    <property type="entry name" value="DEHYDRATASE YBIW-RELATED"/>
    <property type="match status" value="1"/>
</dbReference>
<dbReference type="PATRIC" id="fig|1473.5.peg.500"/>
<dbReference type="PROSITE" id="PS51554">
    <property type="entry name" value="PFL"/>
    <property type="match status" value="1"/>
</dbReference>
<dbReference type="AlphaFoldDB" id="A0A0L0QK20"/>
<dbReference type="InterPro" id="IPR004184">
    <property type="entry name" value="PFL_dom"/>
</dbReference>
<dbReference type="PANTHER" id="PTHR43641">
    <property type="entry name" value="FORMATE ACETYLTRANSFERASE 3-RELATED"/>
    <property type="match status" value="1"/>
</dbReference>
<dbReference type="GO" id="GO:0005829">
    <property type="term" value="C:cytosol"/>
    <property type="evidence" value="ECO:0007669"/>
    <property type="project" value="TreeGrafter"/>
</dbReference>
<dbReference type="InterPro" id="IPR051215">
    <property type="entry name" value="GRE"/>
</dbReference>
<reference evidence="6" key="1">
    <citation type="submission" date="2015-07" db="EMBL/GenBank/DDBJ databases">
        <title>Fjat-10053 dsm26.</title>
        <authorList>
            <person name="Liu B."/>
            <person name="Wang J."/>
            <person name="Zhu Y."/>
            <person name="Liu G."/>
            <person name="Chen Q."/>
            <person name="Chen Z."/>
            <person name="Lan J."/>
            <person name="Che J."/>
            <person name="Ge C."/>
            <person name="Shi H."/>
            <person name="Pan Z."/>
            <person name="Liu X."/>
        </authorList>
    </citation>
    <scope>NUCLEOTIDE SEQUENCE [LARGE SCALE GENOMIC DNA]</scope>
    <source>
        <strain evidence="6">DSM 26</strain>
    </source>
</reference>
<feature type="modified residue" description="Glycine radical" evidence="4">
    <location>
        <position position="818"/>
    </location>
</feature>
<accession>A0A0L0QK20</accession>
<dbReference type="Pfam" id="PF02901">
    <property type="entry name" value="PFL-like"/>
    <property type="match status" value="1"/>
</dbReference>
<evidence type="ECO:0000256" key="2">
    <source>
        <dbReference type="ARBA" id="ARBA00023239"/>
    </source>
</evidence>
<dbReference type="PROSITE" id="PS51149">
    <property type="entry name" value="GLY_RADICAL_2"/>
    <property type="match status" value="1"/>
</dbReference>
<dbReference type="SUPFAM" id="SSF51998">
    <property type="entry name" value="PFL-like glycyl radical enzymes"/>
    <property type="match status" value="1"/>
</dbReference>
<gene>
    <name evidence="5" type="ORF">AFK71_10015</name>
</gene>
<organism evidence="5 6">
    <name type="scientific">Virgibacillus pantothenticus</name>
    <dbReference type="NCBI Taxonomy" id="1473"/>
    <lineage>
        <taxon>Bacteria</taxon>
        <taxon>Bacillati</taxon>
        <taxon>Bacillota</taxon>
        <taxon>Bacilli</taxon>
        <taxon>Bacillales</taxon>
        <taxon>Bacillaceae</taxon>
        <taxon>Virgibacillus</taxon>
    </lineage>
</organism>
<dbReference type="GeneID" id="66871893"/>
<evidence type="ECO:0000256" key="3">
    <source>
        <dbReference type="ARBA" id="ARBA00034302"/>
    </source>
</evidence>
<dbReference type="CDD" id="cd01677">
    <property type="entry name" value="PFL2_DhaB_BssA"/>
    <property type="match status" value="1"/>
</dbReference>
<keyword evidence="1 4" id="KW-0556">Organic radical</keyword>
<evidence type="ECO:0000256" key="4">
    <source>
        <dbReference type="PROSITE-ProRule" id="PRU00493"/>
    </source>
</evidence>
<dbReference type="EMBL" id="LGTO01000007">
    <property type="protein sequence ID" value="KNE18911.1"/>
    <property type="molecule type" value="Genomic_DNA"/>
</dbReference>
<evidence type="ECO:0000313" key="5">
    <source>
        <dbReference type="EMBL" id="KNE18911.1"/>
    </source>
</evidence>
<evidence type="ECO:0000313" key="6">
    <source>
        <dbReference type="Proteomes" id="UP000036780"/>
    </source>
</evidence>
<dbReference type="GO" id="GO:0016829">
    <property type="term" value="F:lyase activity"/>
    <property type="evidence" value="ECO:0007669"/>
    <property type="project" value="UniProtKB-KW"/>
</dbReference>
<protein>
    <submittedName>
        <fullName evidence="5">Pyruvate formate-lyase</fullName>
    </submittedName>
</protein>
<dbReference type="InterPro" id="IPR001150">
    <property type="entry name" value="Gly_radical"/>
</dbReference>
<dbReference type="Proteomes" id="UP000036780">
    <property type="component" value="Unassembled WGS sequence"/>
</dbReference>
<name>A0A0L0QK20_VIRPA</name>
<dbReference type="Pfam" id="PF01228">
    <property type="entry name" value="Gly_radical"/>
    <property type="match status" value="1"/>
</dbReference>
<dbReference type="OrthoDB" id="9803969at2"/>
<dbReference type="RefSeq" id="WP_050351406.1">
    <property type="nucleotide sequence ID" value="NZ_BOSN01000003.1"/>
</dbReference>
<evidence type="ECO:0000256" key="1">
    <source>
        <dbReference type="ARBA" id="ARBA00022818"/>
    </source>
</evidence>
<dbReference type="InterPro" id="IPR019777">
    <property type="entry name" value="Form_AcTrfase_GR_CS"/>
</dbReference>